<evidence type="ECO:0000256" key="1">
    <source>
        <dbReference type="ARBA" id="ARBA00022630"/>
    </source>
</evidence>
<evidence type="ECO:0000256" key="4">
    <source>
        <dbReference type="ARBA" id="ARBA00023033"/>
    </source>
</evidence>
<protein>
    <submittedName>
        <fullName evidence="6">LLM class flavin-dependent oxidoreductase</fullName>
        <ecNumber evidence="6">1.-.-.-</ecNumber>
    </submittedName>
</protein>
<evidence type="ECO:0000259" key="5">
    <source>
        <dbReference type="Pfam" id="PF00296"/>
    </source>
</evidence>
<dbReference type="PANTHER" id="PTHR42847:SF4">
    <property type="entry name" value="ALKANESULFONATE MONOOXYGENASE-RELATED"/>
    <property type="match status" value="1"/>
</dbReference>
<dbReference type="SUPFAM" id="SSF51679">
    <property type="entry name" value="Bacterial luciferase-like"/>
    <property type="match status" value="1"/>
</dbReference>
<dbReference type="Proteomes" id="UP001571476">
    <property type="component" value="Unassembled WGS sequence"/>
</dbReference>
<keyword evidence="3 6" id="KW-0560">Oxidoreductase</keyword>
<name>A0ABV4SB28_9ACTN</name>
<dbReference type="GO" id="GO:0016491">
    <property type="term" value="F:oxidoreductase activity"/>
    <property type="evidence" value="ECO:0007669"/>
    <property type="project" value="UniProtKB-KW"/>
</dbReference>
<gene>
    <name evidence="6" type="ORF">ACEG43_05020</name>
</gene>
<keyword evidence="2" id="KW-0288">FMN</keyword>
<sequence length="326" mass="35932">MSVRFGLAIENFTSAEKAPDLQHLVEYSKRAEELGYTSLWAWDHLFLGSKQPFPQLEALTTLAVLAANTTTVTLGTGILVLPIRDPALLAKTAATIQDFSHGRLCLGVAAGWYEREFDATGTQFKGRGQIFERTLEICKQLWTEDEVTGDWDDLSFRRVRMLPKPQPRPGLLIGGYVDRVLRRVATLGDGWLTYFYTPEAFTASWAKIRQYAEEAGRNPDELRNVSQLPLCIGESKEAALARSGPWLASYFDTPAWSDATPDSAIVGTPEQCAEQLQQHIEAGVQEICLIPQGYEQEQVERFAAEVMPLLGAGAPVLAAAARGAQS</sequence>
<dbReference type="InterPro" id="IPR019921">
    <property type="entry name" value="Lucif-like_OxRdtase_Rv2161c"/>
</dbReference>
<dbReference type="Pfam" id="PF00296">
    <property type="entry name" value="Bac_luciferase"/>
    <property type="match status" value="1"/>
</dbReference>
<dbReference type="InterPro" id="IPR050172">
    <property type="entry name" value="SsuD_RutA_monooxygenase"/>
</dbReference>
<evidence type="ECO:0000313" key="7">
    <source>
        <dbReference type="Proteomes" id="UP001571476"/>
    </source>
</evidence>
<keyword evidence="1" id="KW-0285">Flavoprotein</keyword>
<proteinExistence type="predicted"/>
<evidence type="ECO:0000256" key="3">
    <source>
        <dbReference type="ARBA" id="ARBA00023002"/>
    </source>
</evidence>
<dbReference type="NCBIfam" id="TIGR03619">
    <property type="entry name" value="F420_Rv2161c"/>
    <property type="match status" value="1"/>
</dbReference>
<reference evidence="6 7" key="1">
    <citation type="submission" date="2024-08" db="EMBL/GenBank/DDBJ databases">
        <title>Genome sequence of Streptomyces aureus CACIA-1.46HGO.</title>
        <authorList>
            <person name="Evangelista-Martinez Z."/>
        </authorList>
    </citation>
    <scope>NUCLEOTIDE SEQUENCE [LARGE SCALE GENOMIC DNA]</scope>
    <source>
        <strain evidence="6 7">CACIA-1.46HGO</strain>
    </source>
</reference>
<evidence type="ECO:0000313" key="6">
    <source>
        <dbReference type="EMBL" id="MFA3835548.1"/>
    </source>
</evidence>
<comment type="caution">
    <text evidence="6">The sequence shown here is derived from an EMBL/GenBank/DDBJ whole genome shotgun (WGS) entry which is preliminary data.</text>
</comment>
<organism evidence="6 7">
    <name type="scientific">Streptomyces aureus</name>
    <dbReference type="NCBI Taxonomy" id="193461"/>
    <lineage>
        <taxon>Bacteria</taxon>
        <taxon>Bacillati</taxon>
        <taxon>Actinomycetota</taxon>
        <taxon>Actinomycetes</taxon>
        <taxon>Kitasatosporales</taxon>
        <taxon>Streptomycetaceae</taxon>
        <taxon>Streptomyces</taxon>
    </lineage>
</organism>
<dbReference type="InterPro" id="IPR036661">
    <property type="entry name" value="Luciferase-like_sf"/>
</dbReference>
<dbReference type="PANTHER" id="PTHR42847">
    <property type="entry name" value="ALKANESULFONATE MONOOXYGENASE"/>
    <property type="match status" value="1"/>
</dbReference>
<evidence type="ECO:0000256" key="2">
    <source>
        <dbReference type="ARBA" id="ARBA00022643"/>
    </source>
</evidence>
<feature type="domain" description="Luciferase-like" evidence="5">
    <location>
        <begin position="15"/>
        <end position="285"/>
    </location>
</feature>
<dbReference type="Gene3D" id="3.20.20.30">
    <property type="entry name" value="Luciferase-like domain"/>
    <property type="match status" value="1"/>
</dbReference>
<accession>A0ABV4SB28</accession>
<dbReference type="InterPro" id="IPR011251">
    <property type="entry name" value="Luciferase-like_dom"/>
</dbReference>
<dbReference type="RefSeq" id="WP_326715151.1">
    <property type="nucleotide sequence ID" value="NZ_JBGOSP010000002.1"/>
</dbReference>
<dbReference type="EC" id="1.-.-.-" evidence="6"/>
<keyword evidence="4" id="KW-0503">Monooxygenase</keyword>
<keyword evidence="7" id="KW-1185">Reference proteome</keyword>
<dbReference type="EMBL" id="JBGOSP010000002">
    <property type="protein sequence ID" value="MFA3835548.1"/>
    <property type="molecule type" value="Genomic_DNA"/>
</dbReference>